<gene>
    <name evidence="6" type="ORF">GJV76_07075</name>
</gene>
<dbReference type="Proteomes" id="UP000438760">
    <property type="component" value="Unassembled WGS sequence"/>
</dbReference>
<keyword evidence="2 5" id="KW-0812">Transmembrane</keyword>
<evidence type="ECO:0000256" key="1">
    <source>
        <dbReference type="ARBA" id="ARBA00004141"/>
    </source>
</evidence>
<organism evidence="6 7">
    <name type="scientific">Myroides albus</name>
    <dbReference type="NCBI Taxonomy" id="2562892"/>
    <lineage>
        <taxon>Bacteria</taxon>
        <taxon>Pseudomonadati</taxon>
        <taxon>Bacteroidota</taxon>
        <taxon>Flavobacteriia</taxon>
        <taxon>Flavobacteriales</taxon>
        <taxon>Flavobacteriaceae</taxon>
        <taxon>Myroides</taxon>
    </lineage>
</organism>
<evidence type="ECO:0000313" key="7">
    <source>
        <dbReference type="Proteomes" id="UP000438760"/>
    </source>
</evidence>
<keyword evidence="7" id="KW-1185">Reference proteome</keyword>
<feature type="transmembrane region" description="Helical" evidence="5">
    <location>
        <begin position="6"/>
        <end position="24"/>
    </location>
</feature>
<proteinExistence type="predicted"/>
<keyword evidence="3 5" id="KW-1133">Transmembrane helix</keyword>
<evidence type="ECO:0000256" key="3">
    <source>
        <dbReference type="ARBA" id="ARBA00022989"/>
    </source>
</evidence>
<evidence type="ECO:0000256" key="5">
    <source>
        <dbReference type="SAM" id="Phobius"/>
    </source>
</evidence>
<comment type="subcellular location">
    <subcellularLocation>
        <location evidence="1">Membrane</location>
        <topology evidence="1">Multi-pass membrane protein</topology>
    </subcellularLocation>
</comment>
<evidence type="ECO:0000256" key="4">
    <source>
        <dbReference type="ARBA" id="ARBA00023136"/>
    </source>
</evidence>
<sequence length="107" mass="11905">MNNKTLAIVSYITIIGWLIAYFMGKEKADNFLKYHLRQSFGVMIASVVLNVVLNIVVKIVPALSFLGLVGLVILVLWIIGILNALKGESKPLPLIGEWSNKTFTFIK</sequence>
<dbReference type="Pfam" id="PF09685">
    <property type="entry name" value="MamF_MmsF"/>
    <property type="match status" value="1"/>
</dbReference>
<dbReference type="AlphaFoldDB" id="A0A6I3LJB2"/>
<feature type="transmembrane region" description="Helical" evidence="5">
    <location>
        <begin position="36"/>
        <end position="57"/>
    </location>
</feature>
<accession>A0A6I3LJB2</accession>
<keyword evidence="4 5" id="KW-0472">Membrane</keyword>
<dbReference type="RefSeq" id="WP_155091945.1">
    <property type="nucleotide sequence ID" value="NZ_CP102754.1"/>
</dbReference>
<evidence type="ECO:0000313" key="6">
    <source>
        <dbReference type="EMBL" id="MTG97904.1"/>
    </source>
</evidence>
<protein>
    <submittedName>
        <fullName evidence="6">DUF4870 domain-containing protein</fullName>
    </submittedName>
</protein>
<feature type="transmembrane region" description="Helical" evidence="5">
    <location>
        <begin position="63"/>
        <end position="85"/>
    </location>
</feature>
<evidence type="ECO:0000256" key="2">
    <source>
        <dbReference type="ARBA" id="ARBA00022692"/>
    </source>
</evidence>
<dbReference type="InterPro" id="IPR019109">
    <property type="entry name" value="MamF_MmsF"/>
</dbReference>
<reference evidence="6 7" key="1">
    <citation type="submission" date="2019-11" db="EMBL/GenBank/DDBJ databases">
        <title>Genome of Strain BIT-d1.</title>
        <authorList>
            <person name="Yang Y."/>
        </authorList>
    </citation>
    <scope>NUCLEOTIDE SEQUENCE [LARGE SCALE GENOMIC DNA]</scope>
    <source>
        <strain evidence="6 7">BIT-d1</strain>
    </source>
</reference>
<dbReference type="EMBL" id="WMJX01000011">
    <property type="protein sequence ID" value="MTG97904.1"/>
    <property type="molecule type" value="Genomic_DNA"/>
</dbReference>
<dbReference type="OrthoDB" id="6400719at2"/>
<name>A0A6I3LJB2_9FLAO</name>
<comment type="caution">
    <text evidence="6">The sequence shown here is derived from an EMBL/GenBank/DDBJ whole genome shotgun (WGS) entry which is preliminary data.</text>
</comment>